<evidence type="ECO:0000256" key="5">
    <source>
        <dbReference type="ARBA" id="ARBA00023163"/>
    </source>
</evidence>
<dbReference type="InterPro" id="IPR011990">
    <property type="entry name" value="TPR-like_helical_dom_sf"/>
</dbReference>
<dbReference type="Gene3D" id="1.25.40.10">
    <property type="entry name" value="Tetratricopeptide repeat domain"/>
    <property type="match status" value="1"/>
</dbReference>
<dbReference type="PANTHER" id="PTHR35807:SF1">
    <property type="entry name" value="TRANSCRIPTIONAL REGULATOR REDD"/>
    <property type="match status" value="1"/>
</dbReference>
<accession>A0A7W9LUL9</accession>
<evidence type="ECO:0000313" key="8">
    <source>
        <dbReference type="EMBL" id="MBB5796618.1"/>
    </source>
</evidence>
<dbReference type="SMART" id="SM00862">
    <property type="entry name" value="Trans_reg_C"/>
    <property type="match status" value="1"/>
</dbReference>
<evidence type="ECO:0000256" key="2">
    <source>
        <dbReference type="ARBA" id="ARBA00023012"/>
    </source>
</evidence>
<dbReference type="Gene3D" id="1.10.10.10">
    <property type="entry name" value="Winged helix-like DNA-binding domain superfamily/Winged helix DNA-binding domain"/>
    <property type="match status" value="1"/>
</dbReference>
<dbReference type="GO" id="GO:0000160">
    <property type="term" value="P:phosphorelay signal transduction system"/>
    <property type="evidence" value="ECO:0007669"/>
    <property type="project" value="UniProtKB-KW"/>
</dbReference>
<comment type="caution">
    <text evidence="8">The sequence shown here is derived from an EMBL/GenBank/DDBJ whole genome shotgun (WGS) entry which is preliminary data.</text>
</comment>
<dbReference type="RefSeq" id="WP_184986642.1">
    <property type="nucleotide sequence ID" value="NZ_JACHNE010000001.1"/>
</dbReference>
<gene>
    <name evidence="8" type="ORF">HDA41_004582</name>
</gene>
<dbReference type="InterPro" id="IPR036388">
    <property type="entry name" value="WH-like_DNA-bd_sf"/>
</dbReference>
<sequence>MLFRILGPLRVQGESEPFSPVRRAILTALLLKAGQPMGNAQLAELLWDEPPVSAVANIRSHITGLRRDLDRAVPGLSGRVRTHRGNQSGYMLDAAPEEVDLPTFLRDSRHGRNLLARGEADRAIDTLEEAVALWRGPFGQDLPATRWFDAHTAGLNKARLDAYQDLFTALVLAGRTEMLSYRIESLVAEAPYQQRLWLLLVGVHCIEGNAADALTVIKRCEKVFVDGLGLDLPPDVEAMRAAALSWDREQALRLIAARTALLSPSPG</sequence>
<dbReference type="Proteomes" id="UP000590647">
    <property type="component" value="Unassembled WGS sequence"/>
</dbReference>
<evidence type="ECO:0000256" key="6">
    <source>
        <dbReference type="PROSITE-ProRule" id="PRU01091"/>
    </source>
</evidence>
<keyword evidence="4 6" id="KW-0238">DNA-binding</keyword>
<evidence type="ECO:0000313" key="9">
    <source>
        <dbReference type="Proteomes" id="UP000590647"/>
    </source>
</evidence>
<evidence type="ECO:0000256" key="4">
    <source>
        <dbReference type="ARBA" id="ARBA00023125"/>
    </source>
</evidence>
<feature type="DNA-binding region" description="OmpR/PhoB-type" evidence="6">
    <location>
        <begin position="1"/>
        <end position="94"/>
    </location>
</feature>
<evidence type="ECO:0000259" key="7">
    <source>
        <dbReference type="PROSITE" id="PS51755"/>
    </source>
</evidence>
<keyword evidence="3" id="KW-0805">Transcription regulation</keyword>
<evidence type="ECO:0000256" key="3">
    <source>
        <dbReference type="ARBA" id="ARBA00023015"/>
    </source>
</evidence>
<keyword evidence="2" id="KW-0902">Two-component regulatory system</keyword>
<keyword evidence="5" id="KW-0804">Transcription</keyword>
<dbReference type="GO" id="GO:0003677">
    <property type="term" value="F:DNA binding"/>
    <property type="evidence" value="ECO:0007669"/>
    <property type="project" value="UniProtKB-UniRule"/>
</dbReference>
<dbReference type="PROSITE" id="PS51755">
    <property type="entry name" value="OMPR_PHOB"/>
    <property type="match status" value="1"/>
</dbReference>
<dbReference type="AlphaFoldDB" id="A0A7W9LUL9"/>
<name>A0A7W9LUL9_9ACTN</name>
<dbReference type="Pfam" id="PF00486">
    <property type="entry name" value="Trans_reg_C"/>
    <property type="match status" value="1"/>
</dbReference>
<organism evidence="8 9">
    <name type="scientific">Streptomyces caelestis</name>
    <dbReference type="NCBI Taxonomy" id="36816"/>
    <lineage>
        <taxon>Bacteria</taxon>
        <taxon>Bacillati</taxon>
        <taxon>Actinomycetota</taxon>
        <taxon>Actinomycetes</taxon>
        <taxon>Kitasatosporales</taxon>
        <taxon>Streptomycetaceae</taxon>
        <taxon>Streptomyces</taxon>
    </lineage>
</organism>
<dbReference type="Pfam" id="PF03704">
    <property type="entry name" value="BTAD"/>
    <property type="match status" value="1"/>
</dbReference>
<dbReference type="InterPro" id="IPR016032">
    <property type="entry name" value="Sig_transdc_resp-reg_C-effctor"/>
</dbReference>
<protein>
    <submittedName>
        <fullName evidence="8">DNA-binding SARP family transcriptional activator</fullName>
    </submittedName>
</protein>
<dbReference type="InterPro" id="IPR005158">
    <property type="entry name" value="BTAD"/>
</dbReference>
<dbReference type="SMART" id="SM01043">
    <property type="entry name" value="BTAD"/>
    <property type="match status" value="1"/>
</dbReference>
<dbReference type="InterPro" id="IPR051677">
    <property type="entry name" value="AfsR-DnrI-RedD_regulator"/>
</dbReference>
<evidence type="ECO:0000256" key="1">
    <source>
        <dbReference type="ARBA" id="ARBA00005820"/>
    </source>
</evidence>
<dbReference type="InterPro" id="IPR001867">
    <property type="entry name" value="OmpR/PhoB-type_DNA-bd"/>
</dbReference>
<keyword evidence="9" id="KW-1185">Reference proteome</keyword>
<reference evidence="8 9" key="1">
    <citation type="submission" date="2020-08" db="EMBL/GenBank/DDBJ databases">
        <title>Sequencing the genomes of 1000 actinobacteria strains.</title>
        <authorList>
            <person name="Klenk H.-P."/>
        </authorList>
    </citation>
    <scope>NUCLEOTIDE SEQUENCE [LARGE SCALE GENOMIC DNA]</scope>
    <source>
        <strain evidence="8 9">DSM 40084</strain>
    </source>
</reference>
<dbReference type="EMBL" id="JACHNE010000001">
    <property type="protein sequence ID" value="MBB5796618.1"/>
    <property type="molecule type" value="Genomic_DNA"/>
</dbReference>
<dbReference type="SUPFAM" id="SSF48452">
    <property type="entry name" value="TPR-like"/>
    <property type="match status" value="1"/>
</dbReference>
<feature type="domain" description="OmpR/PhoB-type" evidence="7">
    <location>
        <begin position="1"/>
        <end position="94"/>
    </location>
</feature>
<dbReference type="SUPFAM" id="SSF46894">
    <property type="entry name" value="C-terminal effector domain of the bipartite response regulators"/>
    <property type="match status" value="1"/>
</dbReference>
<proteinExistence type="inferred from homology"/>
<comment type="similarity">
    <text evidence="1">Belongs to the AfsR/DnrI/RedD regulatory family.</text>
</comment>
<dbReference type="PANTHER" id="PTHR35807">
    <property type="entry name" value="TRANSCRIPTIONAL REGULATOR REDD-RELATED"/>
    <property type="match status" value="1"/>
</dbReference>
<dbReference type="GO" id="GO:0006355">
    <property type="term" value="P:regulation of DNA-templated transcription"/>
    <property type="evidence" value="ECO:0007669"/>
    <property type="project" value="InterPro"/>
</dbReference>